<evidence type="ECO:0000313" key="4">
    <source>
        <dbReference type="Proteomes" id="UP001212152"/>
    </source>
</evidence>
<protein>
    <submittedName>
        <fullName evidence="3">Transcription factor spt20</fullName>
    </submittedName>
</protein>
<evidence type="ECO:0000259" key="2">
    <source>
        <dbReference type="Pfam" id="PF12090"/>
    </source>
</evidence>
<evidence type="ECO:0000256" key="1">
    <source>
        <dbReference type="SAM" id="MobiDB-lite"/>
    </source>
</evidence>
<feature type="compositionally biased region" description="Gly residues" evidence="1">
    <location>
        <begin position="380"/>
        <end position="389"/>
    </location>
</feature>
<dbReference type="GO" id="GO:0000124">
    <property type="term" value="C:SAGA complex"/>
    <property type="evidence" value="ECO:0007669"/>
    <property type="project" value="InterPro"/>
</dbReference>
<dbReference type="PANTHER" id="PTHR13526:SF8">
    <property type="entry name" value="TRANSCRIPTION FACTOR SPT20 HOMOLOG"/>
    <property type="match status" value="1"/>
</dbReference>
<evidence type="ECO:0000313" key="3">
    <source>
        <dbReference type="EMBL" id="KAJ3178824.1"/>
    </source>
</evidence>
<accession>A0AAD5TL07</accession>
<proteinExistence type="predicted"/>
<comment type="caution">
    <text evidence="3">The sequence shown here is derived from an EMBL/GenBank/DDBJ whole genome shotgun (WGS) entry which is preliminary data.</text>
</comment>
<dbReference type="Proteomes" id="UP001212152">
    <property type="component" value="Unassembled WGS sequence"/>
</dbReference>
<organism evidence="3 4">
    <name type="scientific">Geranomyces variabilis</name>
    <dbReference type="NCBI Taxonomy" id="109894"/>
    <lineage>
        <taxon>Eukaryota</taxon>
        <taxon>Fungi</taxon>
        <taxon>Fungi incertae sedis</taxon>
        <taxon>Chytridiomycota</taxon>
        <taxon>Chytridiomycota incertae sedis</taxon>
        <taxon>Chytridiomycetes</taxon>
        <taxon>Spizellomycetales</taxon>
        <taxon>Powellomycetaceae</taxon>
        <taxon>Geranomyces</taxon>
    </lineage>
</organism>
<dbReference type="AlphaFoldDB" id="A0AAD5TL07"/>
<dbReference type="GO" id="GO:0006357">
    <property type="term" value="P:regulation of transcription by RNA polymerase II"/>
    <property type="evidence" value="ECO:0007669"/>
    <property type="project" value="TreeGrafter"/>
</dbReference>
<feature type="region of interest" description="Disordered" evidence="1">
    <location>
        <begin position="376"/>
        <end position="424"/>
    </location>
</feature>
<dbReference type="Pfam" id="PF12090">
    <property type="entry name" value="Spt20_SEP"/>
    <property type="match status" value="1"/>
</dbReference>
<reference evidence="3" key="1">
    <citation type="submission" date="2020-05" db="EMBL/GenBank/DDBJ databases">
        <title>Phylogenomic resolution of chytrid fungi.</title>
        <authorList>
            <person name="Stajich J.E."/>
            <person name="Amses K."/>
            <person name="Simmons R."/>
            <person name="Seto K."/>
            <person name="Myers J."/>
            <person name="Bonds A."/>
            <person name="Quandt C.A."/>
            <person name="Barry K."/>
            <person name="Liu P."/>
            <person name="Grigoriev I."/>
            <person name="Longcore J.E."/>
            <person name="James T.Y."/>
        </authorList>
    </citation>
    <scope>NUCLEOTIDE SEQUENCE</scope>
    <source>
        <strain evidence="3">JEL0379</strain>
    </source>
</reference>
<dbReference type="GO" id="GO:0003712">
    <property type="term" value="F:transcription coregulator activity"/>
    <property type="evidence" value="ECO:0007669"/>
    <property type="project" value="InterPro"/>
</dbReference>
<feature type="domain" description="Spt20-like SEP" evidence="2">
    <location>
        <begin position="16"/>
        <end position="165"/>
    </location>
</feature>
<sequence>MALAGGAANGAGAVAPALVLHLFPTHFTLDERDATYQYNGPLKEFLEAINRQELPANAVDLFKESDFHNGCVNVEVRDHRVKFQSNGRMTASGTASTGPTRPYIRNLVLRPTPATLWADLGLLRTSAAEPLNQDAALEVEAKILLATRPTLNLDPNPAIGRQANIQHFNETKYRIARKRPRNWAAKEEDDEKKRQSDKMMLIMDERQVKEFHPKFATYTFVEDWKRKKAMADAEPLVTLEDKMKSKGSGKKPDANCNINVDSANLIRSLLYKQHFQSTNITMYTTVNVYQMSDGQCYCTLRWGNAPGTGTGQGRLTGSTLRFPLGNYAAAVYYIKSLKTHLMLSNVSIMDQIRPMGSAQASNAIAGQATMHGVSEHTMGRGAGVKGDGTGAASAGAAAGGTEGRTPAATKARSKARTKRQKADK</sequence>
<dbReference type="InterPro" id="IPR021950">
    <property type="entry name" value="Spt20"/>
</dbReference>
<feature type="compositionally biased region" description="Basic residues" evidence="1">
    <location>
        <begin position="411"/>
        <end position="424"/>
    </location>
</feature>
<dbReference type="EMBL" id="JADGJQ010000024">
    <property type="protein sequence ID" value="KAJ3178824.1"/>
    <property type="molecule type" value="Genomic_DNA"/>
</dbReference>
<keyword evidence="4" id="KW-1185">Reference proteome</keyword>
<dbReference type="PANTHER" id="PTHR13526">
    <property type="entry name" value="TRANSCRIPTION FACTOR SPT20 HOMOLOG"/>
    <property type="match status" value="1"/>
</dbReference>
<name>A0AAD5TL07_9FUNG</name>
<gene>
    <name evidence="3" type="primary">SPT20</name>
    <name evidence="3" type="ORF">HDU87_003379</name>
</gene>
<dbReference type="InterPro" id="IPR046468">
    <property type="entry name" value="Spt20-like_SEP"/>
</dbReference>